<dbReference type="GO" id="GO:0016020">
    <property type="term" value="C:membrane"/>
    <property type="evidence" value="ECO:0007669"/>
    <property type="project" value="UniProtKB-SubCell"/>
</dbReference>
<keyword evidence="6 12" id="KW-0863">Zinc-finger</keyword>
<comment type="similarity">
    <text evidence="11">Belongs to the RING-type zinc finger family. ATL subfamily.</text>
</comment>
<protein>
    <recommendedName>
        <fullName evidence="14">RING-type domain-containing protein</fullName>
    </recommendedName>
</protein>
<keyword evidence="3" id="KW-0808">Transferase</keyword>
<reference evidence="15" key="1">
    <citation type="journal article" date="2023" name="Plant J.">
        <title>The genome of the king protea, Protea cynaroides.</title>
        <authorList>
            <person name="Chang J."/>
            <person name="Duong T.A."/>
            <person name="Schoeman C."/>
            <person name="Ma X."/>
            <person name="Roodt D."/>
            <person name="Barker N."/>
            <person name="Li Z."/>
            <person name="Van de Peer Y."/>
            <person name="Mizrachi E."/>
        </authorList>
    </citation>
    <scope>NUCLEOTIDE SEQUENCE</scope>
    <source>
        <tissue evidence="15">Young leaves</tissue>
    </source>
</reference>
<keyword evidence="8" id="KW-0862">Zinc</keyword>
<keyword evidence="5" id="KW-0479">Metal-binding</keyword>
<dbReference type="InterPro" id="IPR013083">
    <property type="entry name" value="Znf_RING/FYVE/PHD"/>
</dbReference>
<dbReference type="SMART" id="SM00184">
    <property type="entry name" value="RING"/>
    <property type="match status" value="1"/>
</dbReference>
<evidence type="ECO:0000256" key="11">
    <source>
        <dbReference type="ARBA" id="ARBA00024209"/>
    </source>
</evidence>
<evidence type="ECO:0000313" key="16">
    <source>
        <dbReference type="Proteomes" id="UP001141806"/>
    </source>
</evidence>
<proteinExistence type="inferred from homology"/>
<keyword evidence="7" id="KW-0833">Ubl conjugation pathway</keyword>
<accession>A0A9Q0QWX7</accession>
<dbReference type="CDD" id="cd16454">
    <property type="entry name" value="RING-H2_PA-TM-RING"/>
    <property type="match status" value="1"/>
</dbReference>
<evidence type="ECO:0000256" key="1">
    <source>
        <dbReference type="ARBA" id="ARBA00004167"/>
    </source>
</evidence>
<evidence type="ECO:0000256" key="5">
    <source>
        <dbReference type="ARBA" id="ARBA00022723"/>
    </source>
</evidence>
<evidence type="ECO:0000256" key="4">
    <source>
        <dbReference type="ARBA" id="ARBA00022692"/>
    </source>
</evidence>
<dbReference type="GO" id="GO:0008270">
    <property type="term" value="F:zinc ion binding"/>
    <property type="evidence" value="ECO:0007669"/>
    <property type="project" value="UniProtKB-KW"/>
</dbReference>
<evidence type="ECO:0000256" key="2">
    <source>
        <dbReference type="ARBA" id="ARBA00004906"/>
    </source>
</evidence>
<keyword evidence="16" id="KW-1185">Reference proteome</keyword>
<evidence type="ECO:0000256" key="12">
    <source>
        <dbReference type="PROSITE-ProRule" id="PRU00175"/>
    </source>
</evidence>
<dbReference type="PROSITE" id="PS50089">
    <property type="entry name" value="ZF_RING_2"/>
    <property type="match status" value="1"/>
</dbReference>
<dbReference type="EMBL" id="JAMYWD010000004">
    <property type="protein sequence ID" value="KAJ4974729.1"/>
    <property type="molecule type" value="Genomic_DNA"/>
</dbReference>
<evidence type="ECO:0000256" key="8">
    <source>
        <dbReference type="ARBA" id="ARBA00022833"/>
    </source>
</evidence>
<keyword evidence="9 13" id="KW-1133">Transmembrane helix</keyword>
<dbReference type="Pfam" id="PF13639">
    <property type="entry name" value="zf-RING_2"/>
    <property type="match status" value="1"/>
</dbReference>
<sequence>MATTVVISVILVLVGIVVTVLIHVIAGRTFRRGFSSASMEETGNNGGNSVSIDDLEKLPCFEFKLGDKESSTIDCAVCLESLKMGDNCRLLPICKHRFHAQCIDSWLLKTPNCPICRTSTDSRNHSVVLIEETSNSSDEVM</sequence>
<dbReference type="SUPFAM" id="SSF57850">
    <property type="entry name" value="RING/U-box"/>
    <property type="match status" value="1"/>
</dbReference>
<evidence type="ECO:0000313" key="15">
    <source>
        <dbReference type="EMBL" id="KAJ4974729.1"/>
    </source>
</evidence>
<dbReference type="OrthoDB" id="8062037at2759"/>
<keyword evidence="10 13" id="KW-0472">Membrane</keyword>
<keyword evidence="4 13" id="KW-0812">Transmembrane</keyword>
<dbReference type="Gene3D" id="3.30.40.10">
    <property type="entry name" value="Zinc/RING finger domain, C3HC4 (zinc finger)"/>
    <property type="match status" value="1"/>
</dbReference>
<organism evidence="15 16">
    <name type="scientific">Protea cynaroides</name>
    <dbReference type="NCBI Taxonomy" id="273540"/>
    <lineage>
        <taxon>Eukaryota</taxon>
        <taxon>Viridiplantae</taxon>
        <taxon>Streptophyta</taxon>
        <taxon>Embryophyta</taxon>
        <taxon>Tracheophyta</taxon>
        <taxon>Spermatophyta</taxon>
        <taxon>Magnoliopsida</taxon>
        <taxon>Proteales</taxon>
        <taxon>Proteaceae</taxon>
        <taxon>Protea</taxon>
    </lineage>
</organism>
<feature type="transmembrane region" description="Helical" evidence="13">
    <location>
        <begin position="6"/>
        <end position="26"/>
    </location>
</feature>
<dbReference type="GO" id="GO:0016740">
    <property type="term" value="F:transferase activity"/>
    <property type="evidence" value="ECO:0007669"/>
    <property type="project" value="UniProtKB-KW"/>
</dbReference>
<evidence type="ECO:0000256" key="10">
    <source>
        <dbReference type="ARBA" id="ARBA00023136"/>
    </source>
</evidence>
<gene>
    <name evidence="15" type="ORF">NE237_007903</name>
</gene>
<dbReference type="InterPro" id="IPR001841">
    <property type="entry name" value="Znf_RING"/>
</dbReference>
<dbReference type="AlphaFoldDB" id="A0A9Q0QWX7"/>
<evidence type="ECO:0000256" key="9">
    <source>
        <dbReference type="ARBA" id="ARBA00022989"/>
    </source>
</evidence>
<feature type="domain" description="RING-type" evidence="14">
    <location>
        <begin position="75"/>
        <end position="117"/>
    </location>
</feature>
<evidence type="ECO:0000259" key="14">
    <source>
        <dbReference type="PROSITE" id="PS50089"/>
    </source>
</evidence>
<dbReference type="PANTHER" id="PTHR45768">
    <property type="entry name" value="E3 UBIQUITIN-PROTEIN LIGASE RNF13-LIKE"/>
    <property type="match status" value="1"/>
</dbReference>
<evidence type="ECO:0000256" key="3">
    <source>
        <dbReference type="ARBA" id="ARBA00022679"/>
    </source>
</evidence>
<evidence type="ECO:0000256" key="13">
    <source>
        <dbReference type="SAM" id="Phobius"/>
    </source>
</evidence>
<dbReference type="PANTHER" id="PTHR45768:SF61">
    <property type="entry name" value="RING-H2 FINGER PROTEIN ATL18"/>
    <property type="match status" value="1"/>
</dbReference>
<comment type="caution">
    <text evidence="15">The sequence shown here is derived from an EMBL/GenBank/DDBJ whole genome shotgun (WGS) entry which is preliminary data.</text>
</comment>
<dbReference type="Proteomes" id="UP001141806">
    <property type="component" value="Unassembled WGS sequence"/>
</dbReference>
<evidence type="ECO:0000256" key="7">
    <source>
        <dbReference type="ARBA" id="ARBA00022786"/>
    </source>
</evidence>
<name>A0A9Q0QWX7_9MAGN</name>
<evidence type="ECO:0000256" key="6">
    <source>
        <dbReference type="ARBA" id="ARBA00022771"/>
    </source>
</evidence>
<comment type="pathway">
    <text evidence="2">Protein modification; protein ubiquitination.</text>
</comment>
<comment type="subcellular location">
    <subcellularLocation>
        <location evidence="1">Membrane</location>
        <topology evidence="1">Single-pass membrane protein</topology>
    </subcellularLocation>
</comment>